<dbReference type="EMBL" id="CP003775">
    <property type="protein sequence ID" value="AFQ52209.1"/>
    <property type="molecule type" value="Genomic_DNA"/>
</dbReference>
<sequence>MDAAELQPRVAPDGQSITFVLSSSGRNIDCRVAREVLEQHFWVQPDATETRILRAFADGRGRIVAMAERKMLSHGGERVVLTMDDFSNRR</sequence>
<dbReference type="AlphaFoldDB" id="A0A9W3K7A6"/>
<name>A0A9W3K7A6_BURCE</name>
<evidence type="ECO:0000313" key="2">
    <source>
        <dbReference type="Proteomes" id="UP000032866"/>
    </source>
</evidence>
<dbReference type="Pfam" id="PF07369">
    <property type="entry name" value="DUF1488"/>
    <property type="match status" value="1"/>
</dbReference>
<reference evidence="1 2" key="1">
    <citation type="journal article" date="2012" name="J. Bacteriol.">
        <title>Complete Genome Sequence of Burkholderia sp. Strain GG4, a Betaproteobacterium That Reduces 3-Oxo-N-Acylhomoserine Lactones and Produces Different N-Acylhomoserine Lactones.</title>
        <authorList>
            <person name="Hong K.W."/>
            <person name="Koh C.L."/>
            <person name="Sam C.K."/>
            <person name="Yin W.F."/>
            <person name="Chan K.G."/>
        </authorList>
    </citation>
    <scope>NUCLEOTIDE SEQUENCE [LARGE SCALE GENOMIC DNA]</scope>
    <source>
        <strain evidence="1 2">GG4</strain>
    </source>
</reference>
<proteinExistence type="predicted"/>
<dbReference type="InterPro" id="IPR036692">
    <property type="entry name" value="Shew3726-like_sf"/>
</dbReference>
<dbReference type="InterPro" id="IPR009962">
    <property type="entry name" value="DUF1488"/>
</dbReference>
<gene>
    <name evidence="1" type="ORF">GEM_5825</name>
</gene>
<dbReference type="Gene3D" id="3.30.160.140">
    <property type="entry name" value="Shew3726-like"/>
    <property type="match status" value="1"/>
</dbReference>
<evidence type="ECO:0000313" key="1">
    <source>
        <dbReference type="EMBL" id="AFQ52209.1"/>
    </source>
</evidence>
<dbReference type="Proteomes" id="UP000032866">
    <property type="component" value="Chromosome 2"/>
</dbReference>
<dbReference type="SUPFAM" id="SSF160272">
    <property type="entry name" value="Shew3726-like"/>
    <property type="match status" value="1"/>
</dbReference>
<evidence type="ECO:0008006" key="3">
    <source>
        <dbReference type="Google" id="ProtNLM"/>
    </source>
</evidence>
<protein>
    <recommendedName>
        <fullName evidence="3">DUF1488 domain-containing protein</fullName>
    </recommendedName>
</protein>
<dbReference type="KEGG" id="bct:GEM_5825"/>
<accession>A0A9W3K7A6</accession>
<organism evidence="1 2">
    <name type="scientific">Burkholderia cepacia GG4</name>
    <dbReference type="NCBI Taxonomy" id="1009846"/>
    <lineage>
        <taxon>Bacteria</taxon>
        <taxon>Pseudomonadati</taxon>
        <taxon>Pseudomonadota</taxon>
        <taxon>Betaproteobacteria</taxon>
        <taxon>Burkholderiales</taxon>
        <taxon>Burkholderiaceae</taxon>
        <taxon>Burkholderia</taxon>
        <taxon>Burkholderia cepacia complex</taxon>
    </lineage>
</organism>
<dbReference type="RefSeq" id="WP_014900962.1">
    <property type="nucleotide sequence ID" value="NC_018514.1"/>
</dbReference>